<organism evidence="2 3">
    <name type="scientific">Candidatus Nitrosocosmicus oleophilus</name>
    <dbReference type="NCBI Taxonomy" id="1353260"/>
    <lineage>
        <taxon>Archaea</taxon>
        <taxon>Nitrososphaerota</taxon>
        <taxon>Nitrososphaeria</taxon>
        <taxon>Nitrososphaerales</taxon>
        <taxon>Nitrososphaeraceae</taxon>
        <taxon>Candidatus Nitrosocosmicus</taxon>
    </lineage>
</organism>
<sequence length="107" mass="12314">MDKFFRIRIDSDNIENLTNFIKENPLDIGCTGGITEYKDGHFSIEAYGNENETKKLQEEALKKSDKITIDLVDITQYLSDRQKEVGTGDRYKDKKESLQGYGTKVKQ</sequence>
<dbReference type="EMBL" id="CP012850">
    <property type="protein sequence ID" value="ALI34905.1"/>
    <property type="molecule type" value="Genomic_DNA"/>
</dbReference>
<name>A0A654LUN7_9ARCH</name>
<dbReference type="GeneID" id="60420838"/>
<dbReference type="Proteomes" id="UP000058925">
    <property type="component" value="Chromosome"/>
</dbReference>
<dbReference type="AlphaFoldDB" id="A0A654LUN7"/>
<accession>A0A654LUN7</accession>
<evidence type="ECO:0000256" key="1">
    <source>
        <dbReference type="SAM" id="MobiDB-lite"/>
    </source>
</evidence>
<dbReference type="RefSeq" id="WP_196817476.1">
    <property type="nucleotide sequence ID" value="NZ_CP012850.1"/>
</dbReference>
<evidence type="ECO:0000313" key="3">
    <source>
        <dbReference type="Proteomes" id="UP000058925"/>
    </source>
</evidence>
<proteinExistence type="predicted"/>
<gene>
    <name evidence="2" type="ORF">NMY3_00696</name>
</gene>
<protein>
    <submittedName>
        <fullName evidence="2">Uncharacterized protein</fullName>
    </submittedName>
</protein>
<evidence type="ECO:0000313" key="2">
    <source>
        <dbReference type="EMBL" id="ALI34905.1"/>
    </source>
</evidence>
<feature type="region of interest" description="Disordered" evidence="1">
    <location>
        <begin position="83"/>
        <end position="107"/>
    </location>
</feature>
<dbReference type="KEGG" id="taa:NMY3_00696"/>
<feature type="compositionally biased region" description="Basic and acidic residues" evidence="1">
    <location>
        <begin position="83"/>
        <end position="97"/>
    </location>
</feature>
<reference evidence="3" key="1">
    <citation type="submission" date="2015-10" db="EMBL/GenBank/DDBJ databases">
        <title>Niche specialization of a soil ammonia-oxidizing archaeon, Candidatus Nitrosocosmicus oleophilus.</title>
        <authorList>
            <person name="Jung M.-Y."/>
            <person name="Rhee S.-K."/>
        </authorList>
    </citation>
    <scope>NUCLEOTIDE SEQUENCE [LARGE SCALE GENOMIC DNA]</scope>
    <source>
        <strain evidence="3">MY3</strain>
    </source>
</reference>
<keyword evidence="3" id="KW-1185">Reference proteome</keyword>